<evidence type="ECO:0000256" key="4">
    <source>
        <dbReference type="ARBA" id="ARBA00022741"/>
    </source>
</evidence>
<dbReference type="CDD" id="cd19507">
    <property type="entry name" value="RecA-like_Ycf46-like"/>
    <property type="match status" value="1"/>
</dbReference>
<dbReference type="GO" id="GO:0005524">
    <property type="term" value="F:ATP binding"/>
    <property type="evidence" value="ECO:0007669"/>
    <property type="project" value="UniProtKB-KW"/>
</dbReference>
<dbReference type="SUPFAM" id="SSF52540">
    <property type="entry name" value="P-loop containing nucleoside triphosphate hydrolases"/>
    <property type="match status" value="1"/>
</dbReference>
<evidence type="ECO:0000256" key="1">
    <source>
        <dbReference type="ARBA" id="ARBA00004229"/>
    </source>
</evidence>
<dbReference type="GO" id="GO:0016887">
    <property type="term" value="F:ATP hydrolysis activity"/>
    <property type="evidence" value="ECO:0007669"/>
    <property type="project" value="InterPro"/>
</dbReference>
<evidence type="ECO:0000256" key="5">
    <source>
        <dbReference type="ARBA" id="ARBA00022840"/>
    </source>
</evidence>
<dbReference type="GeneID" id="30000033"/>
<reference evidence="9" key="1">
    <citation type="submission" date="2016-10" db="EMBL/GenBank/DDBJ databases">
        <title>Chloroplast genomes as a tool to resolve red algal phylogenies: a case study in the Nemaliales.</title>
        <authorList>
            <person name="Costa J.F."/>
            <person name="Lin S.M."/>
            <person name="Macaya E.C."/>
            <person name="Fernandez-Garcia C."/>
            <person name="Verbruggen H."/>
        </authorList>
    </citation>
    <scope>NUCLEOTIDE SEQUENCE</scope>
    <source>
        <strain evidence="9">J.0258</strain>
    </source>
</reference>
<keyword evidence="5" id="KW-0067">ATP-binding</keyword>
<dbReference type="RefSeq" id="YP_009313022.1">
    <property type="nucleotide sequence ID" value="NC_031655.1"/>
</dbReference>
<evidence type="ECO:0000313" key="9">
    <source>
        <dbReference type="EMBL" id="SCW21276.1"/>
    </source>
</evidence>
<dbReference type="InterPro" id="IPR003593">
    <property type="entry name" value="AAA+_ATPase"/>
</dbReference>
<dbReference type="AlphaFoldDB" id="A0A1G4NRT2"/>
<comment type="similarity">
    <text evidence="6">Belongs to the AAA ATPase family. Highly divergent.</text>
</comment>
<accession>A0A1G4NRT2</accession>
<dbReference type="InterPro" id="IPR027417">
    <property type="entry name" value="P-loop_NTPase"/>
</dbReference>
<comment type="subcellular location">
    <subcellularLocation>
        <location evidence="1">Plastid</location>
        <location evidence="1">Chloroplast</location>
    </subcellularLocation>
</comment>
<evidence type="ECO:0000256" key="2">
    <source>
        <dbReference type="ARBA" id="ARBA00022528"/>
    </source>
</evidence>
<organism evidence="9">
    <name type="scientific">Dermonema virens</name>
    <dbReference type="NCBI Taxonomy" id="1077399"/>
    <lineage>
        <taxon>Eukaryota</taxon>
        <taxon>Rhodophyta</taxon>
        <taxon>Florideophyceae</taxon>
        <taxon>Nemaliophycidae</taxon>
        <taxon>Nemaliales</taxon>
        <taxon>Liagoraceae</taxon>
        <taxon>Dermonema</taxon>
    </lineage>
</organism>
<evidence type="ECO:0000256" key="3">
    <source>
        <dbReference type="ARBA" id="ARBA00022640"/>
    </source>
</evidence>
<dbReference type="EMBL" id="LT622863">
    <property type="protein sequence ID" value="SCW21276.1"/>
    <property type="molecule type" value="Genomic_DNA"/>
</dbReference>
<keyword evidence="2 9" id="KW-0150">Chloroplast</keyword>
<geneLocation type="chloroplast" evidence="9"/>
<dbReference type="Gene3D" id="3.40.50.300">
    <property type="entry name" value="P-loop containing nucleotide triphosphate hydrolases"/>
    <property type="match status" value="1"/>
</dbReference>
<dbReference type="InterPro" id="IPR003959">
    <property type="entry name" value="ATPase_AAA_core"/>
</dbReference>
<protein>
    <recommendedName>
        <fullName evidence="7">Uncharacterized AAA domain-containing protein ycf46</fullName>
    </recommendedName>
</protein>
<keyword evidence="3 9" id="KW-0934">Plastid</keyword>
<evidence type="ECO:0000256" key="6">
    <source>
        <dbReference type="ARBA" id="ARBA00038088"/>
    </source>
</evidence>
<dbReference type="PANTHER" id="PTHR42960:SF1">
    <property type="entry name" value="YCF46 PROTEIN"/>
    <property type="match status" value="1"/>
</dbReference>
<proteinExistence type="inferred from homology"/>
<dbReference type="Pfam" id="PF00004">
    <property type="entry name" value="AAA"/>
    <property type="match status" value="1"/>
</dbReference>
<evidence type="ECO:0000256" key="7">
    <source>
        <dbReference type="ARBA" id="ARBA00040480"/>
    </source>
</evidence>
<dbReference type="PANTHER" id="PTHR42960">
    <property type="entry name" value="YCF46 PROTEIN"/>
    <property type="match status" value="1"/>
</dbReference>
<reference evidence="9" key="2">
    <citation type="submission" date="2016-10" db="EMBL/GenBank/DDBJ databases">
        <authorList>
            <person name="de Groot N.N."/>
        </authorList>
    </citation>
    <scope>NUCLEOTIDE SEQUENCE</scope>
    <source>
        <strain evidence="9">J.0258</strain>
    </source>
</reference>
<sequence length="492" mass="55671">MHFQTELELLVRSSCSLIYVFTYEEDRLEHIVRGLAAEDISQAVYSWDFVQGFQIDKNIYKETQRNPVQALDFIESFNVSSDAIFILKDFQPFFTDISVVRKIRNLSSKLDLANHIVIVSGTDTDIPNQLKYCMQVLELPLPTRYEIYLELLRLIRVLDKQASVKVINELANVCRGLSLSQVRKIFSKALIITSKINDLFVQKVVVEKQKQIGQTSLLEVTSSEVSINDIGGINNLQKWLEKRSGSFSDLRINYGLPYPKGLLLLGVQGTGKSISAKAIANFWNLALLRLDIGRLFAGLVGQSEANTRYIIQVVEASSPCVLWIDEIDKAFNTSLTYGDSGTNNRVLATFLTWLAEKKSPVFVVATANNISALPSEITRKGRFDEIFFLDLPSTIERKKIFQVHLKKVRPSTWHRYNLDYLAKYSKLFSGAEIQQAVIEAMYTAFDQRRDFTSLDLLNAIDTIIPLAFTDSKSVKQLQELASLGKFRSASSC</sequence>
<name>A0A1G4NRT2_9FLOR</name>
<gene>
    <name evidence="9" type="primary">ycf46</name>
    <name evidence="9" type="ORF">BQ776_39</name>
</gene>
<dbReference type="SMART" id="SM00382">
    <property type="entry name" value="AAA"/>
    <property type="match status" value="1"/>
</dbReference>
<feature type="domain" description="AAA+ ATPase" evidence="8">
    <location>
        <begin position="258"/>
        <end position="393"/>
    </location>
</feature>
<keyword evidence="4" id="KW-0547">Nucleotide-binding</keyword>
<dbReference type="GO" id="GO:0009507">
    <property type="term" value="C:chloroplast"/>
    <property type="evidence" value="ECO:0007669"/>
    <property type="project" value="UniProtKB-SubCell"/>
</dbReference>
<evidence type="ECO:0000259" key="8">
    <source>
        <dbReference type="SMART" id="SM00382"/>
    </source>
</evidence>
<dbReference type="InterPro" id="IPR052381">
    <property type="entry name" value="AAA_domain_protein"/>
</dbReference>
<dbReference type="Gene3D" id="1.10.8.60">
    <property type="match status" value="1"/>
</dbReference>